<dbReference type="PANTHER" id="PTHR10177">
    <property type="entry name" value="CYCLINS"/>
    <property type="match status" value="1"/>
</dbReference>
<reference evidence="3" key="1">
    <citation type="submission" date="2023-07" db="EMBL/GenBank/DDBJ databases">
        <authorList>
            <consortium name="AG Swart"/>
            <person name="Singh M."/>
            <person name="Singh A."/>
            <person name="Seah K."/>
            <person name="Emmerich C."/>
        </authorList>
    </citation>
    <scope>NUCLEOTIDE SEQUENCE</scope>
    <source>
        <strain evidence="3">DP1</strain>
    </source>
</reference>
<feature type="region of interest" description="Disordered" evidence="2">
    <location>
        <begin position="726"/>
        <end position="751"/>
    </location>
</feature>
<evidence type="ECO:0000313" key="3">
    <source>
        <dbReference type="EMBL" id="CAI2362830.1"/>
    </source>
</evidence>
<evidence type="ECO:0000313" key="4">
    <source>
        <dbReference type="Proteomes" id="UP001295684"/>
    </source>
</evidence>
<evidence type="ECO:0008006" key="5">
    <source>
        <dbReference type="Google" id="ProtNLM"/>
    </source>
</evidence>
<feature type="region of interest" description="Disordered" evidence="2">
    <location>
        <begin position="601"/>
        <end position="648"/>
    </location>
</feature>
<name>A0AAD1U5N6_EUPCR</name>
<feature type="coiled-coil region" evidence="1">
    <location>
        <begin position="560"/>
        <end position="587"/>
    </location>
</feature>
<feature type="compositionally biased region" description="Basic and acidic residues" evidence="2">
    <location>
        <begin position="726"/>
        <end position="736"/>
    </location>
</feature>
<keyword evidence="1" id="KW-0175">Coiled coil</keyword>
<dbReference type="Gene3D" id="1.10.472.10">
    <property type="entry name" value="Cyclin-like"/>
    <property type="match status" value="2"/>
</dbReference>
<feature type="region of interest" description="Disordered" evidence="2">
    <location>
        <begin position="773"/>
        <end position="793"/>
    </location>
</feature>
<evidence type="ECO:0000256" key="2">
    <source>
        <dbReference type="SAM" id="MobiDB-lite"/>
    </source>
</evidence>
<feature type="compositionally biased region" description="Polar residues" evidence="2">
    <location>
        <begin position="639"/>
        <end position="648"/>
    </location>
</feature>
<dbReference type="SUPFAM" id="SSF47954">
    <property type="entry name" value="Cyclin-like"/>
    <property type="match status" value="1"/>
</dbReference>
<dbReference type="Proteomes" id="UP001295684">
    <property type="component" value="Unassembled WGS sequence"/>
</dbReference>
<dbReference type="EMBL" id="CAMPGE010003987">
    <property type="protein sequence ID" value="CAI2362830.1"/>
    <property type="molecule type" value="Genomic_DNA"/>
</dbReference>
<evidence type="ECO:0000256" key="1">
    <source>
        <dbReference type="SAM" id="Coils"/>
    </source>
</evidence>
<feature type="compositionally biased region" description="Basic and acidic residues" evidence="2">
    <location>
        <begin position="773"/>
        <end position="788"/>
    </location>
</feature>
<dbReference type="InterPro" id="IPR039361">
    <property type="entry name" value="Cyclin"/>
</dbReference>
<sequence length="1138" mass="132202">MERRRKSDGSSPKQSLVQKDKYRLCCKSKKNIIKIQGEPQADTKKCMSYLKMCTFCSTVHLRRIDPQNPEKVLTKSCFAKKEIEYKQHVDLDINPVEYYKIMLKDEKLKPQMRIFNPNVMFDNLPDVYCYYFYDCKSVIQQRMQTLHLAMNYYTQCYTKMCMMDTREIELRYPRICHFVRAKSDIAHILVPACLLLASKFDEIDYNLPSFNYLRSSQKLSQFWVGFQWADYVEFERTVIDLLNWNCDQMTPYHFLQTLISQGILLSHERVRKENSPQSPMSKLTCNGSLTIRHPYGGRSKSVRRTPANQSFATVSNEISLNKIKSGEKEEISSSQKEETIAVDIETCKMVRETAEYYCQMTTLIPEMQKYDASLVAICCVLAARKACRIEPLFSKEIENLFRFSEYSATLTTDSKILQDCLNLLLLNQTSLNICGEILTESILGKIPSGSQDTTPQKQGTHWASTEKDVVIPLNNSEIFTPNKIAAIEGRKPVKIELEAQQIILDAPCSDLSIQDQSYNLEQFKEPASYDDIFAIDERKSEMRLDIAEDPNQTQEKRKTRRNHLNNIDEMMERIDHLRVQKDQSNLRLKRAASYTRLRSSYPKSKSMMKRQNAAGTRNAYADSRVEDRIRSISPDKVYPQTNPSQGNIVSRISDHKQKYEGKIMKVFELKKASSIKTADQSPPFNMADARKEYETTVENSSSGLHRMRSLRYKSIVKESSCDDLKKTQIMRKESDNSGKTTTSEGSNTYYSNYNVTTGSEYYQRRKQPRQAKKYLDLPKENPTHQERDPESEDEADIIANEEIKEHASQESPFRQQVHETKSKLNLKNIKFEEEFLAEAKTPDMAIMGKEKSGKSEFQELVTAGTRSDSKQATGHISHHYLQPEIQVSHLNSIIPNLPSCTGSIRSFPKESTKFTSSGTKSEFSKTDSVIERKSLLQKNNPRHSLQPTTEEVVDSRQLNYGFAKPSPAEMSTKPLALRKRSRKPYDLYSQGLYEDTCQSEDYPKDGQWMFSTGNRNPRTFQQEGYQRTTRRDLGYNNEGYRYDEGYDALGEISRVRSQRYYERDNDAKRHKDYISPNPRLIPDFSEAKPNSPRDYYNLNIPARVRDYPEYEKPPAVGQYERKNTYERERDYRNIYWRK</sequence>
<feature type="compositionally biased region" description="Polar residues" evidence="2">
    <location>
        <begin position="737"/>
        <end position="751"/>
    </location>
</feature>
<accession>A0AAD1U5N6</accession>
<gene>
    <name evidence="3" type="ORF">ECRASSUSDP1_LOCUS4158</name>
</gene>
<dbReference type="AlphaFoldDB" id="A0AAD1U5N6"/>
<protein>
    <recommendedName>
        <fullName evidence="5">Cyclin-like domain-containing protein</fullName>
    </recommendedName>
</protein>
<organism evidence="3 4">
    <name type="scientific">Euplotes crassus</name>
    <dbReference type="NCBI Taxonomy" id="5936"/>
    <lineage>
        <taxon>Eukaryota</taxon>
        <taxon>Sar</taxon>
        <taxon>Alveolata</taxon>
        <taxon>Ciliophora</taxon>
        <taxon>Intramacronucleata</taxon>
        <taxon>Spirotrichea</taxon>
        <taxon>Hypotrichia</taxon>
        <taxon>Euplotida</taxon>
        <taxon>Euplotidae</taxon>
        <taxon>Moneuplotes</taxon>
    </lineage>
</organism>
<keyword evidence="4" id="KW-1185">Reference proteome</keyword>
<comment type="caution">
    <text evidence="3">The sequence shown here is derived from an EMBL/GenBank/DDBJ whole genome shotgun (WGS) entry which is preliminary data.</text>
</comment>
<dbReference type="InterPro" id="IPR036915">
    <property type="entry name" value="Cyclin-like_sf"/>
</dbReference>
<proteinExistence type="predicted"/>